<proteinExistence type="inferred from homology"/>
<dbReference type="SUPFAM" id="SSF56420">
    <property type="entry name" value="Peptide deformylase"/>
    <property type="match status" value="1"/>
</dbReference>
<dbReference type="GO" id="GO:0042586">
    <property type="term" value="F:peptide deformylase activity"/>
    <property type="evidence" value="ECO:0007669"/>
    <property type="project" value="InterPro"/>
</dbReference>
<dbReference type="PANTHER" id="PTHR10458:SF22">
    <property type="entry name" value="PEPTIDE DEFORMYLASE"/>
    <property type="match status" value="1"/>
</dbReference>
<accession>A0A2N5IYP3</accession>
<dbReference type="RefSeq" id="WP_026644565.1">
    <property type="nucleotide sequence ID" value="NZ_NMYC01000005.1"/>
</dbReference>
<comment type="similarity">
    <text evidence="1">Belongs to the polypeptide deformylase family.</text>
</comment>
<evidence type="ECO:0000313" key="2">
    <source>
        <dbReference type="EMBL" id="PLS27075.1"/>
    </source>
</evidence>
<dbReference type="EMBL" id="NMYC01000005">
    <property type="protein sequence ID" value="PLS27075.1"/>
    <property type="molecule type" value="Genomic_DNA"/>
</dbReference>
<dbReference type="OrthoDB" id="9804313at2"/>
<dbReference type="PIRSF" id="PIRSF004749">
    <property type="entry name" value="Pep_def"/>
    <property type="match status" value="1"/>
</dbReference>
<gene>
    <name evidence="2" type="ORF">CGZ88_1560</name>
</gene>
<dbReference type="CDD" id="cd00487">
    <property type="entry name" value="Pep_deformylase"/>
    <property type="match status" value="1"/>
</dbReference>
<sequence length="141" mass="15310">MQRTIVTSVPFLSEPSAAADPNDPGDAAIAADLVDTLAANRARCVGMAANMIGKHKRIIVFVDEDLGTIGVMFNPIITQADGAYDTAEGCLSLEGERRTPRFERIEVDYLTRKGRPRHAAFTGFTAQIIQHEIDHCDGVLI</sequence>
<dbReference type="InterPro" id="IPR036821">
    <property type="entry name" value="Peptide_deformylase_sf"/>
</dbReference>
<dbReference type="Pfam" id="PF01327">
    <property type="entry name" value="Pep_deformylase"/>
    <property type="match status" value="1"/>
</dbReference>
<dbReference type="NCBIfam" id="NF006670">
    <property type="entry name" value="PRK09218.1"/>
    <property type="match status" value="1"/>
</dbReference>
<dbReference type="InterPro" id="IPR023635">
    <property type="entry name" value="Peptide_deformylase"/>
</dbReference>
<dbReference type="Gene3D" id="3.90.45.10">
    <property type="entry name" value="Peptide deformylase"/>
    <property type="match status" value="1"/>
</dbReference>
<dbReference type="PRINTS" id="PR01576">
    <property type="entry name" value="PDEFORMYLASE"/>
</dbReference>
<evidence type="ECO:0000256" key="1">
    <source>
        <dbReference type="ARBA" id="ARBA00010759"/>
    </source>
</evidence>
<evidence type="ECO:0000313" key="3">
    <source>
        <dbReference type="Proteomes" id="UP000234935"/>
    </source>
</evidence>
<dbReference type="AlphaFoldDB" id="A0A2N5IYP3"/>
<comment type="caution">
    <text evidence="2">The sequence shown here is derived from an EMBL/GenBank/DDBJ whole genome shotgun (WGS) entry which is preliminary data.</text>
</comment>
<reference evidence="2 3" key="1">
    <citation type="submission" date="2017-07" db="EMBL/GenBank/DDBJ databases">
        <title>Bifidobacterium novel species.</title>
        <authorList>
            <person name="Lugli G.A."/>
            <person name="Milani C."/>
            <person name="Duranti S."/>
            <person name="Mangifesta M."/>
        </authorList>
    </citation>
    <scope>NUCLEOTIDE SEQUENCE [LARGE SCALE GENOMIC DNA]</scope>
    <source>
        <strain evidence="3">Goo31D</strain>
    </source>
</reference>
<dbReference type="PANTHER" id="PTHR10458">
    <property type="entry name" value="PEPTIDE DEFORMYLASE"/>
    <property type="match status" value="1"/>
</dbReference>
<name>A0A2N5IYP3_9BIFI</name>
<protein>
    <submittedName>
        <fullName evidence="2">Peptide deformylase</fullName>
    </submittedName>
</protein>
<organism evidence="2 3">
    <name type="scientific">Bifidobacterium anseris</name>
    <dbReference type="NCBI Taxonomy" id="2020963"/>
    <lineage>
        <taxon>Bacteria</taxon>
        <taxon>Bacillati</taxon>
        <taxon>Actinomycetota</taxon>
        <taxon>Actinomycetes</taxon>
        <taxon>Bifidobacteriales</taxon>
        <taxon>Bifidobacteriaceae</taxon>
        <taxon>Bifidobacterium</taxon>
    </lineage>
</organism>
<dbReference type="Proteomes" id="UP000234935">
    <property type="component" value="Unassembled WGS sequence"/>
</dbReference>
<keyword evidence="3" id="KW-1185">Reference proteome</keyword>